<dbReference type="CDD" id="cd02440">
    <property type="entry name" value="AdoMet_MTases"/>
    <property type="match status" value="1"/>
</dbReference>
<name>A0A1X0YB65_9BACT</name>
<dbReference type="InterPro" id="IPR007848">
    <property type="entry name" value="Small_mtfrase_dom"/>
</dbReference>
<dbReference type="GO" id="GO:0008170">
    <property type="term" value="F:N-methyltransferase activity"/>
    <property type="evidence" value="ECO:0007669"/>
    <property type="project" value="UniProtKB-ARBA"/>
</dbReference>
<dbReference type="InterPro" id="IPR029063">
    <property type="entry name" value="SAM-dependent_MTases_sf"/>
</dbReference>
<dbReference type="PANTHER" id="PTHR47739">
    <property type="entry name" value="TRNA1(VAL) (ADENINE(37)-N6)-METHYLTRANSFERASE"/>
    <property type="match status" value="1"/>
</dbReference>
<dbReference type="Gene3D" id="3.40.50.150">
    <property type="entry name" value="Vaccinia Virus protein VP39"/>
    <property type="match status" value="1"/>
</dbReference>
<dbReference type="AlphaFoldDB" id="A0A1X0YB65"/>
<comment type="caution">
    <text evidence="4">The sequence shown here is derived from an EMBL/GenBank/DDBJ whole genome shotgun (WGS) entry which is preliminary data.</text>
</comment>
<dbReference type="GO" id="GO:0003676">
    <property type="term" value="F:nucleic acid binding"/>
    <property type="evidence" value="ECO:0007669"/>
    <property type="project" value="InterPro"/>
</dbReference>
<dbReference type="PROSITE" id="PS00092">
    <property type="entry name" value="N6_MTASE"/>
    <property type="match status" value="1"/>
</dbReference>
<keyword evidence="5" id="KW-1185">Reference proteome</keyword>
<evidence type="ECO:0000256" key="1">
    <source>
        <dbReference type="ARBA" id="ARBA00022603"/>
    </source>
</evidence>
<proteinExistence type="predicted"/>
<dbReference type="InterPro" id="IPR002052">
    <property type="entry name" value="DNA_methylase_N6_adenine_CS"/>
</dbReference>
<dbReference type="PANTHER" id="PTHR47739:SF1">
    <property type="entry name" value="TRNA1(VAL) (ADENINE(37)-N6)-METHYLTRANSFERASE"/>
    <property type="match status" value="1"/>
</dbReference>
<dbReference type="InterPro" id="IPR050210">
    <property type="entry name" value="tRNA_Adenine-N(6)_MTase"/>
</dbReference>
<accession>A0A1X0YB65</accession>
<dbReference type="STRING" id="1969733.B5V00_03915"/>
<dbReference type="RefSeq" id="WP_085009454.1">
    <property type="nucleotide sequence ID" value="NZ_NAAD01000003.1"/>
</dbReference>
<dbReference type="Pfam" id="PF05175">
    <property type="entry name" value="MTS"/>
    <property type="match status" value="1"/>
</dbReference>
<sequence length="242" mass="26670">MKSIVASILRDEESQSPEGYRWSLDPFLLVAFAGATCRAPMMDLGCGRGIIALLLAAGGVERVDGIERQALPVAAARKNLGRLPEPGRFRVIHGDLRQCRELFAAQSYRTVLTNPPYRSPKSGRIAPDAERAGARHEMAGGLEDFIRAAAYLLKNNGHFCIVYLSERLAELLSLMQSCKIEPKRLRMVHSREGEGAKLVLVEGRRAARPGGLKIEPPLYLYDGDDYSAEVREIYTGFGLGQE</sequence>
<evidence type="ECO:0000259" key="3">
    <source>
        <dbReference type="Pfam" id="PF05175"/>
    </source>
</evidence>
<dbReference type="OrthoDB" id="5489421at2"/>
<keyword evidence="1" id="KW-0808">Transferase</keyword>
<dbReference type="EMBL" id="NAAD01000003">
    <property type="protein sequence ID" value="ORJ62441.1"/>
    <property type="molecule type" value="Genomic_DNA"/>
</dbReference>
<organism evidence="4 5">
    <name type="scientific">Geothermobacter hydrogeniphilus</name>
    <dbReference type="NCBI Taxonomy" id="1969733"/>
    <lineage>
        <taxon>Bacteria</taxon>
        <taxon>Pseudomonadati</taxon>
        <taxon>Thermodesulfobacteriota</taxon>
        <taxon>Desulfuromonadia</taxon>
        <taxon>Desulfuromonadales</taxon>
        <taxon>Geothermobacteraceae</taxon>
        <taxon>Geothermobacter</taxon>
    </lineage>
</organism>
<evidence type="ECO:0000313" key="5">
    <source>
        <dbReference type="Proteomes" id="UP000193136"/>
    </source>
</evidence>
<dbReference type="GO" id="GO:0008757">
    <property type="term" value="F:S-adenosylmethionine-dependent methyltransferase activity"/>
    <property type="evidence" value="ECO:0007669"/>
    <property type="project" value="UniProtKB-ARBA"/>
</dbReference>
<reference evidence="4 5" key="1">
    <citation type="submission" date="2017-03" db="EMBL/GenBank/DDBJ databases">
        <title>Genome sequence of Geothermobacter sp. EPR-M, Deep-Sea Iron Reducer.</title>
        <authorList>
            <person name="Tully B."/>
            <person name="Savalia P."/>
            <person name="Abuyen K."/>
            <person name="Baughan C."/>
            <person name="Romero E."/>
            <person name="Ronkowski C."/>
            <person name="Torres B."/>
            <person name="Tremblay J."/>
            <person name="Trujillo A."/>
            <person name="Tyler M."/>
            <person name="Perez-Rodriguez I."/>
            <person name="Amend J."/>
        </authorList>
    </citation>
    <scope>NUCLEOTIDE SEQUENCE [LARGE SCALE GENOMIC DNA]</scope>
    <source>
        <strain evidence="4 5">EPR-M</strain>
    </source>
</reference>
<evidence type="ECO:0000256" key="2">
    <source>
        <dbReference type="ARBA" id="ARBA00022691"/>
    </source>
</evidence>
<evidence type="ECO:0000313" key="4">
    <source>
        <dbReference type="EMBL" id="ORJ62441.1"/>
    </source>
</evidence>
<gene>
    <name evidence="4" type="ORF">B5V00_03915</name>
</gene>
<dbReference type="SUPFAM" id="SSF53335">
    <property type="entry name" value="S-adenosyl-L-methionine-dependent methyltransferases"/>
    <property type="match status" value="1"/>
</dbReference>
<dbReference type="GO" id="GO:0032259">
    <property type="term" value="P:methylation"/>
    <property type="evidence" value="ECO:0007669"/>
    <property type="project" value="UniProtKB-KW"/>
</dbReference>
<dbReference type="Proteomes" id="UP000193136">
    <property type="component" value="Unassembled WGS sequence"/>
</dbReference>
<protein>
    <recommendedName>
        <fullName evidence="3">Methyltransferase small domain-containing protein</fullName>
    </recommendedName>
</protein>
<keyword evidence="2" id="KW-0949">S-adenosyl-L-methionine</keyword>
<keyword evidence="1" id="KW-0489">Methyltransferase</keyword>
<feature type="domain" description="Methyltransferase small" evidence="3">
    <location>
        <begin position="38"/>
        <end position="164"/>
    </location>
</feature>